<organism evidence="2 3">
    <name type="scientific">Aphis gossypii</name>
    <name type="common">Cotton aphid</name>
    <dbReference type="NCBI Taxonomy" id="80765"/>
    <lineage>
        <taxon>Eukaryota</taxon>
        <taxon>Metazoa</taxon>
        <taxon>Ecdysozoa</taxon>
        <taxon>Arthropoda</taxon>
        <taxon>Hexapoda</taxon>
        <taxon>Insecta</taxon>
        <taxon>Pterygota</taxon>
        <taxon>Neoptera</taxon>
        <taxon>Paraneoptera</taxon>
        <taxon>Hemiptera</taxon>
        <taxon>Sternorrhyncha</taxon>
        <taxon>Aphidomorpha</taxon>
        <taxon>Aphidoidea</taxon>
        <taxon>Aphididae</taxon>
        <taxon>Aphidini</taxon>
        <taxon>Aphis</taxon>
        <taxon>Aphis</taxon>
    </lineage>
</organism>
<feature type="transmembrane region" description="Helical" evidence="1">
    <location>
        <begin position="24"/>
        <end position="42"/>
    </location>
</feature>
<feature type="non-terminal residue" evidence="2">
    <location>
        <position position="171"/>
    </location>
</feature>
<dbReference type="EMBL" id="OU899034">
    <property type="protein sequence ID" value="CAH1708312.1"/>
    <property type="molecule type" value="Genomic_DNA"/>
</dbReference>
<keyword evidence="1" id="KW-0472">Membrane</keyword>
<reference evidence="2" key="1">
    <citation type="submission" date="2022-02" db="EMBL/GenBank/DDBJ databases">
        <authorList>
            <person name="King R."/>
        </authorList>
    </citation>
    <scope>NUCLEOTIDE SEQUENCE</scope>
</reference>
<name>A0A9P0IKD8_APHGO</name>
<protein>
    <submittedName>
        <fullName evidence="2">Uncharacterized protein</fullName>
    </submittedName>
</protein>
<keyword evidence="1" id="KW-0812">Transmembrane</keyword>
<dbReference type="Proteomes" id="UP001154329">
    <property type="component" value="Chromosome 1"/>
</dbReference>
<evidence type="ECO:0000313" key="3">
    <source>
        <dbReference type="Proteomes" id="UP001154329"/>
    </source>
</evidence>
<dbReference type="AlphaFoldDB" id="A0A9P0IKD8"/>
<accession>A0A9P0IKD8</accession>
<evidence type="ECO:0000256" key="1">
    <source>
        <dbReference type="SAM" id="Phobius"/>
    </source>
</evidence>
<proteinExistence type="predicted"/>
<evidence type="ECO:0000313" key="2">
    <source>
        <dbReference type="EMBL" id="CAH1708312.1"/>
    </source>
</evidence>
<keyword evidence="3" id="KW-1185">Reference proteome</keyword>
<keyword evidence="1" id="KW-1133">Transmembrane helix</keyword>
<gene>
    <name evidence="2" type="ORF">APHIGO_LOCUS365</name>
</gene>
<reference evidence="2" key="2">
    <citation type="submission" date="2022-10" db="EMBL/GenBank/DDBJ databases">
        <authorList>
            <consortium name="ENA_rothamsted_submissions"/>
            <consortium name="culmorum"/>
            <person name="King R."/>
        </authorList>
    </citation>
    <scope>NUCLEOTIDE SEQUENCE</scope>
</reference>
<sequence length="171" mass="19892">MQYSCFTHDLEEQYDLTRILLENLPMALLVIFISLAFVYWTVDIYSLVHELTVEREFLRRMAEKTKQKTDSQSMYRIDQIHNDQSYVRRSGSQQLSGTNYRRDLFKHSSSNINEESSMRVDDWTSTCCIPMSSSYDDKVKDDTVVPISPELHSGLNHGQMSEVCIDISDDS</sequence>